<comment type="caution">
    <text evidence="2">The sequence shown here is derived from an EMBL/GenBank/DDBJ whole genome shotgun (WGS) entry which is preliminary data.</text>
</comment>
<name>A0A2A2KCE9_9BILA</name>
<sequence length="166" mass="17855">MRYCARACSTLAAATRRSRLFSSPNAIVLRSRSSVKNVCQPILLTSGASVAAAGYTPPCGRAAGTAPSGRTYFGSLRTGRIALAVRVIAVMLPVLDGPLAVMAVPEQTQHHDEEHRHEEDREQRRRQHAADHRTTDRILPARTCAGLGADAVSPPPPPRRTAACLR</sequence>
<proteinExistence type="predicted"/>
<accession>A0A2A2KCE9</accession>
<protein>
    <submittedName>
        <fullName evidence="2">Uncharacterized protein</fullName>
    </submittedName>
</protein>
<evidence type="ECO:0000313" key="3">
    <source>
        <dbReference type="Proteomes" id="UP000218231"/>
    </source>
</evidence>
<gene>
    <name evidence="2" type="ORF">WR25_18163</name>
</gene>
<evidence type="ECO:0000313" key="2">
    <source>
        <dbReference type="EMBL" id="PAV71597.1"/>
    </source>
</evidence>
<dbReference type="Proteomes" id="UP000218231">
    <property type="component" value="Unassembled WGS sequence"/>
</dbReference>
<dbReference type="AlphaFoldDB" id="A0A2A2KCE9"/>
<feature type="region of interest" description="Disordered" evidence="1">
    <location>
        <begin position="107"/>
        <end position="166"/>
    </location>
</feature>
<reference evidence="2 3" key="1">
    <citation type="journal article" date="2017" name="Curr. Biol.">
        <title>Genome architecture and evolution of a unichromosomal asexual nematode.</title>
        <authorList>
            <person name="Fradin H."/>
            <person name="Zegar C."/>
            <person name="Gutwein M."/>
            <person name="Lucas J."/>
            <person name="Kovtun M."/>
            <person name="Corcoran D."/>
            <person name="Baugh L.R."/>
            <person name="Kiontke K."/>
            <person name="Gunsalus K."/>
            <person name="Fitch D.H."/>
            <person name="Piano F."/>
        </authorList>
    </citation>
    <scope>NUCLEOTIDE SEQUENCE [LARGE SCALE GENOMIC DNA]</scope>
    <source>
        <strain evidence="2">PF1309</strain>
    </source>
</reference>
<dbReference type="EMBL" id="LIAE01008972">
    <property type="protein sequence ID" value="PAV71597.1"/>
    <property type="molecule type" value="Genomic_DNA"/>
</dbReference>
<feature type="compositionally biased region" description="Basic and acidic residues" evidence="1">
    <location>
        <begin position="108"/>
        <end position="136"/>
    </location>
</feature>
<keyword evidence="3" id="KW-1185">Reference proteome</keyword>
<organism evidence="2 3">
    <name type="scientific">Diploscapter pachys</name>
    <dbReference type="NCBI Taxonomy" id="2018661"/>
    <lineage>
        <taxon>Eukaryota</taxon>
        <taxon>Metazoa</taxon>
        <taxon>Ecdysozoa</taxon>
        <taxon>Nematoda</taxon>
        <taxon>Chromadorea</taxon>
        <taxon>Rhabditida</taxon>
        <taxon>Rhabditina</taxon>
        <taxon>Rhabditomorpha</taxon>
        <taxon>Rhabditoidea</taxon>
        <taxon>Rhabditidae</taxon>
        <taxon>Diploscapter</taxon>
    </lineage>
</organism>
<evidence type="ECO:0000256" key="1">
    <source>
        <dbReference type="SAM" id="MobiDB-lite"/>
    </source>
</evidence>